<feature type="chain" id="PRO_5045843799" evidence="2">
    <location>
        <begin position="31"/>
        <end position="551"/>
    </location>
</feature>
<dbReference type="Gene3D" id="3.10.105.10">
    <property type="entry name" value="Dipeptide-binding Protein, Domain 3"/>
    <property type="match status" value="1"/>
</dbReference>
<dbReference type="RefSeq" id="WP_241039054.1">
    <property type="nucleotide sequence ID" value="NZ_BAAAJF010000055.1"/>
</dbReference>
<dbReference type="PANTHER" id="PTHR30290">
    <property type="entry name" value="PERIPLASMIC BINDING COMPONENT OF ABC TRANSPORTER"/>
    <property type="match status" value="1"/>
</dbReference>
<evidence type="ECO:0000313" key="5">
    <source>
        <dbReference type="Proteomes" id="UP001299970"/>
    </source>
</evidence>
<comment type="caution">
    <text evidence="4">The sequence shown here is derived from an EMBL/GenBank/DDBJ whole genome shotgun (WGS) entry which is preliminary data.</text>
</comment>
<dbReference type="PANTHER" id="PTHR30290:SF38">
    <property type="entry name" value="D,D-DIPEPTIDE-BINDING PERIPLASMIC PROTEIN DDPA-RELATED"/>
    <property type="match status" value="1"/>
</dbReference>
<accession>A0ABS9TIS3</accession>
<evidence type="ECO:0000256" key="1">
    <source>
        <dbReference type="ARBA" id="ARBA00022729"/>
    </source>
</evidence>
<evidence type="ECO:0000313" key="4">
    <source>
        <dbReference type="EMBL" id="MCH6168416.1"/>
    </source>
</evidence>
<feature type="signal peptide" evidence="2">
    <location>
        <begin position="1"/>
        <end position="30"/>
    </location>
</feature>
<proteinExistence type="predicted"/>
<protein>
    <submittedName>
        <fullName evidence="4">ABC transporter substrate-binding protein</fullName>
    </submittedName>
</protein>
<keyword evidence="1 2" id="KW-0732">Signal</keyword>
<dbReference type="InterPro" id="IPR039424">
    <property type="entry name" value="SBP_5"/>
</dbReference>
<dbReference type="SUPFAM" id="SSF53850">
    <property type="entry name" value="Periplasmic binding protein-like II"/>
    <property type="match status" value="1"/>
</dbReference>
<evidence type="ECO:0000259" key="3">
    <source>
        <dbReference type="Pfam" id="PF00496"/>
    </source>
</evidence>
<dbReference type="InterPro" id="IPR030678">
    <property type="entry name" value="Peptide/Ni-bd"/>
</dbReference>
<sequence length="551" mass="58279">MKRSLVSRRIRGRGAGALAIALAAAVAVGCAPVQQSNGPAAAPATDSFGTPADPAAVQQGGTLVMALSAEPDMLDPTQSRSLYSRYVFHTMCEKLYDLDEHTQIVPQLATALPTVSADGLSVTIPLRQGVKFADGTPMDAQSVVTTFQRNLTMAGSGRKSELGPVTSVEATDASTVVVHLSTPFAPLTSVLADRAGMIMSPAALQQLGDKFGTAPVCVGPFKFEKRVAQNSIDVVRDPNYYDAGKVHLDRITYRIISDASIRAANLRSGDAQVADTLSTQDTPALRTTPGIQVLESNSLGYQGITFNIGNVAGLDNPLGDKGTPVANDPRVRRAFELAVDRQGLVQAVFGGLYASACSPISPDTAFTSEAAQACTPHDPDAARKLLEEAGVTIPYKIAMITSNNPDSLRLAQALQATVATGGFDLEIQPVEYSALLDQQDRGDFEMLQLGWSGRIDPDNNIANYLSTGGGQNVAGYSDPALDALLTQARTSTDQAERVRLYGEIVTKIHEADPIVYLYRQRNLTGVADSVSGVQVFPDGIVRVAFAGLTRV</sequence>
<dbReference type="EMBL" id="JAKXMK010000019">
    <property type="protein sequence ID" value="MCH6168416.1"/>
    <property type="molecule type" value="Genomic_DNA"/>
</dbReference>
<name>A0ABS9TIS3_9PSEU</name>
<dbReference type="InterPro" id="IPR000914">
    <property type="entry name" value="SBP_5_dom"/>
</dbReference>
<dbReference type="PIRSF" id="PIRSF002741">
    <property type="entry name" value="MppA"/>
    <property type="match status" value="1"/>
</dbReference>
<dbReference type="Proteomes" id="UP001299970">
    <property type="component" value="Unassembled WGS sequence"/>
</dbReference>
<evidence type="ECO:0000256" key="2">
    <source>
        <dbReference type="SAM" id="SignalP"/>
    </source>
</evidence>
<dbReference type="Gene3D" id="3.40.190.10">
    <property type="entry name" value="Periplasmic binding protein-like II"/>
    <property type="match status" value="1"/>
</dbReference>
<dbReference type="PROSITE" id="PS51257">
    <property type="entry name" value="PROKAR_LIPOPROTEIN"/>
    <property type="match status" value="1"/>
</dbReference>
<dbReference type="Pfam" id="PF00496">
    <property type="entry name" value="SBP_bac_5"/>
    <property type="match status" value="1"/>
</dbReference>
<dbReference type="Gene3D" id="3.90.76.10">
    <property type="entry name" value="Dipeptide-binding Protein, Domain 1"/>
    <property type="match status" value="1"/>
</dbReference>
<keyword evidence="5" id="KW-1185">Reference proteome</keyword>
<reference evidence="4 5" key="1">
    <citation type="submission" date="2022-03" db="EMBL/GenBank/DDBJ databases">
        <title>Pseudonocardia alaer sp. nov., a novel actinomycete isolated from reed forest soil.</title>
        <authorList>
            <person name="Wang L."/>
        </authorList>
    </citation>
    <scope>NUCLEOTIDE SEQUENCE [LARGE SCALE GENOMIC DNA]</scope>
    <source>
        <strain evidence="4 5">Y-16303</strain>
    </source>
</reference>
<organism evidence="4 5">
    <name type="scientific">Pseudonocardia alaniniphila</name>
    <dbReference type="NCBI Taxonomy" id="75291"/>
    <lineage>
        <taxon>Bacteria</taxon>
        <taxon>Bacillati</taxon>
        <taxon>Actinomycetota</taxon>
        <taxon>Actinomycetes</taxon>
        <taxon>Pseudonocardiales</taxon>
        <taxon>Pseudonocardiaceae</taxon>
        <taxon>Pseudonocardia</taxon>
    </lineage>
</organism>
<feature type="domain" description="Solute-binding protein family 5" evidence="3">
    <location>
        <begin position="103"/>
        <end position="470"/>
    </location>
</feature>
<gene>
    <name evidence="4" type="ORF">MMF94_22215</name>
</gene>